<comment type="similarity">
    <text evidence="1">Belongs to the MEMO1 family.</text>
</comment>
<gene>
    <name evidence="2" type="ORF">S03H2_03629</name>
</gene>
<evidence type="ECO:0008006" key="3">
    <source>
        <dbReference type="Google" id="ProtNLM"/>
    </source>
</evidence>
<dbReference type="EMBL" id="BARU01001362">
    <property type="protein sequence ID" value="GAH30941.1"/>
    <property type="molecule type" value="Genomic_DNA"/>
</dbReference>
<accession>X1ECC8</accession>
<protein>
    <recommendedName>
        <fullName evidence="3">AmmeMemoRadiSam system protein B</fullName>
    </recommendedName>
</protein>
<name>X1ECC8_9ZZZZ</name>
<organism evidence="2">
    <name type="scientific">marine sediment metagenome</name>
    <dbReference type="NCBI Taxonomy" id="412755"/>
    <lineage>
        <taxon>unclassified sequences</taxon>
        <taxon>metagenomes</taxon>
        <taxon>ecological metagenomes</taxon>
    </lineage>
</organism>
<dbReference type="Pfam" id="PF01875">
    <property type="entry name" value="Memo"/>
    <property type="match status" value="1"/>
</dbReference>
<dbReference type="PANTHER" id="PTHR11060:SF0">
    <property type="entry name" value="PROTEIN MEMO1"/>
    <property type="match status" value="1"/>
</dbReference>
<dbReference type="NCBIfam" id="TIGR04336">
    <property type="entry name" value="AmmeMemoSam_B"/>
    <property type="match status" value="1"/>
</dbReference>
<comment type="caution">
    <text evidence="2">The sequence shown here is derived from an EMBL/GenBank/DDBJ whole genome shotgun (WGS) entry which is preliminary data.</text>
</comment>
<dbReference type="PANTHER" id="PTHR11060">
    <property type="entry name" value="PROTEIN MEMO1"/>
    <property type="match status" value="1"/>
</dbReference>
<dbReference type="Gene3D" id="3.40.830.10">
    <property type="entry name" value="LigB-like"/>
    <property type="match status" value="1"/>
</dbReference>
<evidence type="ECO:0000313" key="2">
    <source>
        <dbReference type="EMBL" id="GAH30941.1"/>
    </source>
</evidence>
<sequence>ENVDKQAINAILEFNPKKLYDMIYHQNLTMCGPGPITVMLIACETLGAKKAELLKYATSGDISGMYDQVVGYASLIVSK</sequence>
<dbReference type="AlphaFoldDB" id="X1ECC8"/>
<dbReference type="InterPro" id="IPR002737">
    <property type="entry name" value="MEMO1_fam"/>
</dbReference>
<feature type="non-terminal residue" evidence="2">
    <location>
        <position position="1"/>
    </location>
</feature>
<reference evidence="2" key="1">
    <citation type="journal article" date="2014" name="Front. Microbiol.">
        <title>High frequency of phylogenetically diverse reductive dehalogenase-homologous genes in deep subseafloor sedimentary metagenomes.</title>
        <authorList>
            <person name="Kawai M."/>
            <person name="Futagami T."/>
            <person name="Toyoda A."/>
            <person name="Takaki Y."/>
            <person name="Nishi S."/>
            <person name="Hori S."/>
            <person name="Arai W."/>
            <person name="Tsubouchi T."/>
            <person name="Morono Y."/>
            <person name="Uchiyama I."/>
            <person name="Ito T."/>
            <person name="Fujiyama A."/>
            <person name="Inagaki F."/>
            <person name="Takami H."/>
        </authorList>
    </citation>
    <scope>NUCLEOTIDE SEQUENCE</scope>
    <source>
        <strain evidence="2">Expedition CK06-06</strain>
    </source>
</reference>
<evidence type="ECO:0000256" key="1">
    <source>
        <dbReference type="ARBA" id="ARBA00006315"/>
    </source>
</evidence>
<proteinExistence type="inferred from homology"/>